<keyword evidence="7" id="KW-1185">Reference proteome</keyword>
<dbReference type="EMBL" id="CABPSI010000003">
    <property type="protein sequence ID" value="VVE23614.1"/>
    <property type="molecule type" value="Genomic_DNA"/>
</dbReference>
<sequence length="224" mass="24636">MPTIAPIERNNRRRLKNILLIYLLVDKLRYMNRTTTSPGTPTVREQLLEQAQTFLMTRGYNGFSYRDLSERVGVKTSSIHYYFPAKEDLALEAVKAYDESISTGLASIDEALPAAQKLLLYADAFGRIAADGHRICLCGMLAADIETLPEPVREAVQKFFAYHEAWLARVLADGVADGSLKLTSSPEAAARALFAGFQGSVMASRLFRSPSRLGDVVTSVCAIA</sequence>
<dbReference type="InterPro" id="IPR001647">
    <property type="entry name" value="HTH_TetR"/>
</dbReference>
<name>A0A5E4WJ50_9BURK</name>
<dbReference type="PANTHER" id="PTHR47506">
    <property type="entry name" value="TRANSCRIPTIONAL REGULATORY PROTEIN"/>
    <property type="match status" value="1"/>
</dbReference>
<protein>
    <submittedName>
        <fullName evidence="6">TetR family transcriptional regulator</fullName>
    </submittedName>
</protein>
<dbReference type="Proteomes" id="UP000333828">
    <property type="component" value="Unassembled WGS sequence"/>
</dbReference>
<dbReference type="SUPFAM" id="SSF46689">
    <property type="entry name" value="Homeodomain-like"/>
    <property type="match status" value="1"/>
</dbReference>
<dbReference type="InterPro" id="IPR036271">
    <property type="entry name" value="Tet_transcr_reg_TetR-rel_C_sf"/>
</dbReference>
<organism evidence="6 7">
    <name type="scientific">Pandoraea iniqua</name>
    <dbReference type="NCBI Taxonomy" id="2508288"/>
    <lineage>
        <taxon>Bacteria</taxon>
        <taxon>Pseudomonadati</taxon>
        <taxon>Pseudomonadota</taxon>
        <taxon>Betaproteobacteria</taxon>
        <taxon>Burkholderiales</taxon>
        <taxon>Burkholderiaceae</taxon>
        <taxon>Pandoraea</taxon>
    </lineage>
</organism>
<dbReference type="InterPro" id="IPR011075">
    <property type="entry name" value="TetR_C"/>
</dbReference>
<dbReference type="PROSITE" id="PS50977">
    <property type="entry name" value="HTH_TETR_2"/>
    <property type="match status" value="1"/>
</dbReference>
<evidence type="ECO:0000256" key="4">
    <source>
        <dbReference type="PROSITE-ProRule" id="PRU00335"/>
    </source>
</evidence>
<feature type="domain" description="HTH tetR-type" evidence="5">
    <location>
        <begin position="41"/>
        <end position="101"/>
    </location>
</feature>
<evidence type="ECO:0000259" key="5">
    <source>
        <dbReference type="PROSITE" id="PS50977"/>
    </source>
</evidence>
<evidence type="ECO:0000313" key="7">
    <source>
        <dbReference type="Proteomes" id="UP000333828"/>
    </source>
</evidence>
<evidence type="ECO:0000256" key="1">
    <source>
        <dbReference type="ARBA" id="ARBA00023015"/>
    </source>
</evidence>
<keyword evidence="3" id="KW-0804">Transcription</keyword>
<dbReference type="AlphaFoldDB" id="A0A5E4WJ50"/>
<dbReference type="Pfam" id="PF00440">
    <property type="entry name" value="TetR_N"/>
    <property type="match status" value="1"/>
</dbReference>
<dbReference type="InterPro" id="IPR009057">
    <property type="entry name" value="Homeodomain-like_sf"/>
</dbReference>
<keyword evidence="2 4" id="KW-0238">DNA-binding</keyword>
<dbReference type="Gene3D" id="1.10.357.10">
    <property type="entry name" value="Tetracycline Repressor, domain 2"/>
    <property type="match status" value="1"/>
</dbReference>
<evidence type="ECO:0000313" key="6">
    <source>
        <dbReference type="EMBL" id="VVE23614.1"/>
    </source>
</evidence>
<dbReference type="GO" id="GO:0003677">
    <property type="term" value="F:DNA binding"/>
    <property type="evidence" value="ECO:0007669"/>
    <property type="project" value="UniProtKB-UniRule"/>
</dbReference>
<reference evidence="6 7" key="1">
    <citation type="submission" date="2019-08" db="EMBL/GenBank/DDBJ databases">
        <authorList>
            <person name="Peeters C."/>
        </authorList>
    </citation>
    <scope>NUCLEOTIDE SEQUENCE [LARGE SCALE GENOMIC DNA]</scope>
    <source>
        <strain evidence="6 7">LMG 31115</strain>
    </source>
</reference>
<dbReference type="PRINTS" id="PR00455">
    <property type="entry name" value="HTHTETR"/>
</dbReference>
<dbReference type="SUPFAM" id="SSF48498">
    <property type="entry name" value="Tetracyclin repressor-like, C-terminal domain"/>
    <property type="match status" value="1"/>
</dbReference>
<dbReference type="Pfam" id="PF16925">
    <property type="entry name" value="TetR_C_13"/>
    <property type="match status" value="1"/>
</dbReference>
<gene>
    <name evidence="6" type="ORF">PIN31115_03271</name>
</gene>
<dbReference type="PANTHER" id="PTHR47506:SF1">
    <property type="entry name" value="HTH-TYPE TRANSCRIPTIONAL REGULATOR YJDC"/>
    <property type="match status" value="1"/>
</dbReference>
<proteinExistence type="predicted"/>
<evidence type="ECO:0000256" key="2">
    <source>
        <dbReference type="ARBA" id="ARBA00023125"/>
    </source>
</evidence>
<feature type="DNA-binding region" description="H-T-H motif" evidence="4">
    <location>
        <begin position="64"/>
        <end position="83"/>
    </location>
</feature>
<keyword evidence="1" id="KW-0805">Transcription regulation</keyword>
<accession>A0A5E4WJ50</accession>
<evidence type="ECO:0000256" key="3">
    <source>
        <dbReference type="ARBA" id="ARBA00023163"/>
    </source>
</evidence>